<dbReference type="InterPro" id="IPR006640">
    <property type="entry name" value="SprT-like_domain"/>
</dbReference>
<sequence length="321" mass="36382">MTPRMPTTDEDAAIAAIDRIASPSDAQQESLTEVKKVLGSDDPFVDVHVLFGLYNTLYFRSLLTPQTEVTWSPRLTLCAGICELVKNDDGQYKKIKIKISEPLLKLRPRSDVINTLLHEMIHAYLFITTTWRHSRGDDGSGHGSGFLLLADAINDHGNYQVTIYHTFHDEVDSYRRHIWRCDGPCQSQPPFFGLVKRSMNRAPGKGDSWFKRHADECGGCWTKIAEPEMTKEQVMRLNGLQRAGKQDNKLDRWVTRGVAKRQQEEEEDEEDESGPEKAVSKRCRRAGDYVECPVCGRELHVEIINSHLDNEHTAGSTSCQP</sequence>
<evidence type="ECO:0000259" key="4">
    <source>
        <dbReference type="SMART" id="SM00731"/>
    </source>
</evidence>
<dbReference type="OrthoDB" id="5236983at2759"/>
<keyword evidence="6" id="KW-1185">Reference proteome</keyword>
<comment type="caution">
    <text evidence="5">The sequence shown here is derived from an EMBL/GenBank/DDBJ whole genome shotgun (WGS) entry which is preliminary data.</text>
</comment>
<reference evidence="5 6" key="1">
    <citation type="submission" date="2017-06" db="EMBL/GenBank/DDBJ databases">
        <title>Draft genome sequence of a variant of Elsinoe murrayae.</title>
        <authorList>
            <person name="Cheng Q."/>
        </authorList>
    </citation>
    <scope>NUCLEOTIDE SEQUENCE [LARGE SCALE GENOMIC DNA]</scope>
    <source>
        <strain evidence="5 6">CQ-2017a</strain>
    </source>
</reference>
<dbReference type="Pfam" id="PF22934">
    <property type="entry name" value="SPRTN_ZBD"/>
    <property type="match status" value="1"/>
</dbReference>
<dbReference type="STRING" id="2082308.A0A2K1QTP7"/>
<feature type="domain" description="SprT-like" evidence="4">
    <location>
        <begin position="45"/>
        <end position="224"/>
    </location>
</feature>
<dbReference type="GO" id="GO:0005634">
    <property type="term" value="C:nucleus"/>
    <property type="evidence" value="ECO:0007669"/>
    <property type="project" value="UniProtKB-SubCell"/>
</dbReference>
<feature type="compositionally biased region" description="Basic and acidic residues" evidence="3">
    <location>
        <begin position="244"/>
        <end position="254"/>
    </location>
</feature>
<dbReference type="InterPro" id="IPR044245">
    <property type="entry name" value="Spartan"/>
</dbReference>
<dbReference type="AlphaFoldDB" id="A0A2K1QTP7"/>
<name>A0A2K1QTP7_9PEZI</name>
<proteinExistence type="predicted"/>
<feature type="region of interest" description="Disordered" evidence="3">
    <location>
        <begin position="242"/>
        <end position="285"/>
    </location>
</feature>
<dbReference type="InParanoid" id="A0A2K1QTP7"/>
<gene>
    <name evidence="5" type="ORF">CAC42_6263</name>
</gene>
<dbReference type="Proteomes" id="UP000243797">
    <property type="component" value="Unassembled WGS sequence"/>
</dbReference>
<organism evidence="5 6">
    <name type="scientific">Sphaceloma murrayae</name>
    <dbReference type="NCBI Taxonomy" id="2082308"/>
    <lineage>
        <taxon>Eukaryota</taxon>
        <taxon>Fungi</taxon>
        <taxon>Dikarya</taxon>
        <taxon>Ascomycota</taxon>
        <taxon>Pezizomycotina</taxon>
        <taxon>Dothideomycetes</taxon>
        <taxon>Dothideomycetidae</taxon>
        <taxon>Myriangiales</taxon>
        <taxon>Elsinoaceae</taxon>
        <taxon>Sphaceloma</taxon>
    </lineage>
</organism>
<keyword evidence="2" id="KW-0539">Nucleus</keyword>
<dbReference type="GO" id="GO:0031593">
    <property type="term" value="F:polyubiquitin modification-dependent protein binding"/>
    <property type="evidence" value="ECO:0007669"/>
    <property type="project" value="TreeGrafter"/>
</dbReference>
<dbReference type="PANTHER" id="PTHR21220:SF0">
    <property type="entry name" value="DNA-DEPENDENT METALLOPROTEASE SPRTN"/>
    <property type="match status" value="1"/>
</dbReference>
<dbReference type="GO" id="GO:0006974">
    <property type="term" value="P:DNA damage response"/>
    <property type="evidence" value="ECO:0007669"/>
    <property type="project" value="InterPro"/>
</dbReference>
<dbReference type="SMART" id="SM00731">
    <property type="entry name" value="SprT"/>
    <property type="match status" value="1"/>
</dbReference>
<comment type="subcellular location">
    <subcellularLocation>
        <location evidence="1">Nucleus</location>
    </subcellularLocation>
</comment>
<dbReference type="EMBL" id="NKHZ01000041">
    <property type="protein sequence ID" value="PNS18446.1"/>
    <property type="molecule type" value="Genomic_DNA"/>
</dbReference>
<evidence type="ECO:0000256" key="3">
    <source>
        <dbReference type="SAM" id="MobiDB-lite"/>
    </source>
</evidence>
<dbReference type="GO" id="GO:0003697">
    <property type="term" value="F:single-stranded DNA binding"/>
    <property type="evidence" value="ECO:0007669"/>
    <property type="project" value="InterPro"/>
</dbReference>
<dbReference type="InterPro" id="IPR055220">
    <property type="entry name" value="SPRTN_ZBD"/>
</dbReference>
<dbReference type="PANTHER" id="PTHR21220">
    <property type="entry name" value="DNA-DEPENDENT METALLOPROTEASE SPRTN"/>
    <property type="match status" value="1"/>
</dbReference>
<evidence type="ECO:0000313" key="6">
    <source>
        <dbReference type="Proteomes" id="UP000243797"/>
    </source>
</evidence>
<feature type="compositionally biased region" description="Acidic residues" evidence="3">
    <location>
        <begin position="264"/>
        <end position="273"/>
    </location>
</feature>
<dbReference type="Pfam" id="PF10263">
    <property type="entry name" value="SprT-like"/>
    <property type="match status" value="1"/>
</dbReference>
<evidence type="ECO:0000256" key="2">
    <source>
        <dbReference type="ARBA" id="ARBA00023242"/>
    </source>
</evidence>
<evidence type="ECO:0000256" key="1">
    <source>
        <dbReference type="ARBA" id="ARBA00004123"/>
    </source>
</evidence>
<protein>
    <recommendedName>
        <fullName evidence="4">SprT-like domain-containing protein</fullName>
    </recommendedName>
</protein>
<accession>A0A2K1QTP7</accession>
<evidence type="ECO:0000313" key="5">
    <source>
        <dbReference type="EMBL" id="PNS18446.1"/>
    </source>
</evidence>
<dbReference type="GO" id="GO:0004222">
    <property type="term" value="F:metalloendopeptidase activity"/>
    <property type="evidence" value="ECO:0007669"/>
    <property type="project" value="InterPro"/>
</dbReference>